<accession>A0A7Z0C3K2</accession>
<gene>
    <name evidence="1" type="ORF">BKA05_003480</name>
</gene>
<reference evidence="1 2" key="1">
    <citation type="submission" date="2020-07" db="EMBL/GenBank/DDBJ databases">
        <title>Sequencing the genomes of 1000 actinobacteria strains.</title>
        <authorList>
            <person name="Klenk H.-P."/>
        </authorList>
    </citation>
    <scope>NUCLEOTIDE SEQUENCE [LARGE SCALE GENOMIC DNA]</scope>
    <source>
        <strain evidence="1 2">DSM 18248</strain>
    </source>
</reference>
<dbReference type="RefSeq" id="WP_179532580.1">
    <property type="nucleotide sequence ID" value="NZ_BAAAPP010000001.1"/>
</dbReference>
<keyword evidence="2" id="KW-1185">Reference proteome</keyword>
<name>A0A7Z0C3K2_9ACTN</name>
<protein>
    <recommendedName>
        <fullName evidence="3">DUF2332 domain-containing protein</fullName>
    </recommendedName>
</protein>
<dbReference type="AlphaFoldDB" id="A0A7Z0C3K2"/>
<dbReference type="Pfam" id="PF10094">
    <property type="entry name" value="DUF2332"/>
    <property type="match status" value="1"/>
</dbReference>
<dbReference type="EMBL" id="JACBZI010000001">
    <property type="protein sequence ID" value="NYI11965.1"/>
    <property type="molecule type" value="Genomic_DNA"/>
</dbReference>
<evidence type="ECO:0000313" key="1">
    <source>
        <dbReference type="EMBL" id="NYI11965.1"/>
    </source>
</evidence>
<evidence type="ECO:0008006" key="3">
    <source>
        <dbReference type="Google" id="ProtNLM"/>
    </source>
</evidence>
<evidence type="ECO:0000313" key="2">
    <source>
        <dbReference type="Proteomes" id="UP000537326"/>
    </source>
</evidence>
<dbReference type="InterPro" id="IPR011200">
    <property type="entry name" value="UCP012608"/>
</dbReference>
<comment type="caution">
    <text evidence="1">The sequence shown here is derived from an EMBL/GenBank/DDBJ whole genome shotgun (WGS) entry which is preliminary data.</text>
</comment>
<organism evidence="1 2">
    <name type="scientific">Nocardioides marinus</name>
    <dbReference type="NCBI Taxonomy" id="374514"/>
    <lineage>
        <taxon>Bacteria</taxon>
        <taxon>Bacillati</taxon>
        <taxon>Actinomycetota</taxon>
        <taxon>Actinomycetes</taxon>
        <taxon>Propionibacteriales</taxon>
        <taxon>Nocardioidaceae</taxon>
        <taxon>Nocardioides</taxon>
    </lineage>
</organism>
<dbReference type="Proteomes" id="UP000537326">
    <property type="component" value="Unassembled WGS sequence"/>
</dbReference>
<sequence length="327" mass="36029">MELFSGTRQTYAEFATQATDSPTFVAWTRGVVEDPEVLAWLGTLPPLKQQPNLVFAAARWHGLPDDATYADLREVLLGDDGSVRATILSRATQTNEAGRMANLLPLLRQVSVEDGPIALLEVGASGGLTLHPDRWSYRYRTPQGDLRVGDPAAPGLECRADGPGPWPTDLPQVAWRGGLDLHPLDVSDDDTARWLETLVWPEHDDRRRVLRQAIEVARHDPPRLVRGDLLSDLDPLIDEAARHGRVVVQHSAVVAYLEREDRERFTDQMLARVAAGACRWVSNEGPRVLPRVSATGPAAPVDRFVLALDGRAVAWTHGHGRSISWLG</sequence>
<proteinExistence type="predicted"/>